<keyword evidence="1" id="KW-1133">Transmembrane helix</keyword>
<dbReference type="Proteomes" id="UP001300871">
    <property type="component" value="Unassembled WGS sequence"/>
</dbReference>
<dbReference type="RefSeq" id="WP_003510034.1">
    <property type="nucleotide sequence ID" value="NZ_BAABZD010000006.1"/>
</dbReference>
<proteinExistence type="inferred from homology"/>
<dbReference type="NCBIfam" id="TIGR00210">
    <property type="entry name" value="gltS"/>
    <property type="match status" value="1"/>
</dbReference>
<evidence type="ECO:0000256" key="1">
    <source>
        <dbReference type="HAMAP-Rule" id="MF_02062"/>
    </source>
</evidence>
<dbReference type="GO" id="GO:0015813">
    <property type="term" value="P:L-glutamate transmembrane transport"/>
    <property type="evidence" value="ECO:0007669"/>
    <property type="project" value="UniProtKB-UniRule"/>
</dbReference>
<feature type="transmembrane region" description="Helical" evidence="1">
    <location>
        <begin position="305"/>
        <end position="328"/>
    </location>
</feature>
<keyword evidence="1" id="KW-0915">Sodium</keyword>
<comment type="similarity">
    <text evidence="1">Belongs to the glutamate:Na(+) symporter (ESS) (TC 2.A.27) family.</text>
</comment>
<protein>
    <recommendedName>
        <fullName evidence="1 2">Sodium/glutamate symporter</fullName>
    </recommendedName>
</protein>
<dbReference type="GO" id="GO:0005886">
    <property type="term" value="C:plasma membrane"/>
    <property type="evidence" value="ECO:0007669"/>
    <property type="project" value="UniProtKB-SubCell"/>
</dbReference>
<evidence type="ECO:0000313" key="4">
    <source>
        <dbReference type="Proteomes" id="UP001300871"/>
    </source>
</evidence>
<keyword evidence="1" id="KW-0472">Membrane</keyword>
<gene>
    <name evidence="3" type="primary">gltS</name>
    <name evidence="3" type="ORF">PM006_22990</name>
</gene>
<comment type="function">
    <text evidence="1">Catalyzes the sodium-dependent transport of glutamate.</text>
</comment>
<comment type="subcellular location">
    <subcellularLocation>
        <location evidence="1">Cell membrane</location>
        <topology evidence="1">Multi-pass membrane protein</topology>
    </subcellularLocation>
</comment>
<reference evidence="3" key="1">
    <citation type="submission" date="2023-01" db="EMBL/GenBank/DDBJ databases">
        <title>Human gut microbiome strain richness.</title>
        <authorList>
            <person name="Chen-Liaw A."/>
        </authorList>
    </citation>
    <scope>NUCLEOTIDE SEQUENCE</scope>
    <source>
        <strain evidence="3">B1_m1001713B170214d0_201011</strain>
    </source>
</reference>
<feature type="transmembrane region" description="Helical" evidence="1">
    <location>
        <begin position="372"/>
        <end position="399"/>
    </location>
</feature>
<keyword evidence="1" id="KW-0029">Amino-acid transport</keyword>
<dbReference type="EMBL" id="JAQLGM010000127">
    <property type="protein sequence ID" value="MDB2003078.1"/>
    <property type="molecule type" value="Genomic_DNA"/>
</dbReference>
<feature type="transmembrane region" description="Helical" evidence="1">
    <location>
        <begin position="36"/>
        <end position="55"/>
    </location>
</feature>
<dbReference type="InterPro" id="IPR004445">
    <property type="entry name" value="GltS"/>
</dbReference>
<dbReference type="GO" id="GO:0015501">
    <property type="term" value="F:glutamate:sodium symporter activity"/>
    <property type="evidence" value="ECO:0007669"/>
    <property type="project" value="UniProtKB-UniRule"/>
</dbReference>
<sequence>MVVKLDIIQTLAVAVLVLFMGSFVKKHIKILEKLCIPDPVVGGIIFSILTLLGYSSGLCVLELDTTLQNVFMTVFFTAVGFTCDLKVLYKYGMRGIQFAIIVFLLVIFQNIIGVGYAKMFDLNPLLGLCTGSAAMTGGHGTAGSFAPMFEELYGCEGAMTVGMAAATFGLVSGGLIGGPVGNILVRKNRLEEVAAARQKERAGRAAETEQELPLSAKNMFSASNQIIISMGIGTIIFILLKMVGITFPSYVGGMLMGVVLRNISTYTGKFETPLAEIDCIGNISLTIFVSMALMSLKLWQLADLALPMIVTLATQVAFMAVFMIFIGYRILGKDYDAAVMSTGCCGFGLGAMPNGVSNMQAFTKKWGPSDIAFFVVPGVGSVIIDVVNGLLLTLFMNILV</sequence>
<dbReference type="PANTHER" id="PTHR36178:SF1">
    <property type="entry name" value="SODIUM_GLUTAMATE SYMPORTER"/>
    <property type="match status" value="1"/>
</dbReference>
<comment type="caution">
    <text evidence="3">The sequence shown here is derived from an EMBL/GenBank/DDBJ whole genome shotgun (WGS) entry which is preliminary data.</text>
</comment>
<keyword evidence="1" id="KW-0406">Ion transport</keyword>
<keyword evidence="1" id="KW-0769">Symport</keyword>
<keyword evidence="1" id="KW-1003">Cell membrane</keyword>
<accession>A0AAW6AZZ1</accession>
<organism evidence="3 4">
    <name type="scientific">Clostridium symbiosum</name>
    <name type="common">Bacteroides symbiosus</name>
    <dbReference type="NCBI Taxonomy" id="1512"/>
    <lineage>
        <taxon>Bacteria</taxon>
        <taxon>Bacillati</taxon>
        <taxon>Bacillota</taxon>
        <taxon>Clostridia</taxon>
        <taxon>Lachnospirales</taxon>
        <taxon>Lachnospiraceae</taxon>
        <taxon>Otoolea</taxon>
    </lineage>
</organism>
<dbReference type="HAMAP" id="MF_02062">
    <property type="entry name" value="GltS"/>
    <property type="match status" value="1"/>
</dbReference>
<dbReference type="Pfam" id="PF03616">
    <property type="entry name" value="Glt_symporter"/>
    <property type="match status" value="1"/>
</dbReference>
<keyword evidence="1" id="KW-0813">Transport</keyword>
<feature type="transmembrane region" description="Helical" evidence="1">
    <location>
        <begin position="6"/>
        <end position="24"/>
    </location>
</feature>
<comment type="caution">
    <text evidence="1">Lacks conserved residue(s) required for the propagation of feature annotation.</text>
</comment>
<evidence type="ECO:0000313" key="3">
    <source>
        <dbReference type="EMBL" id="MDB2003078.1"/>
    </source>
</evidence>
<dbReference type="GeneID" id="57968746"/>
<dbReference type="PANTHER" id="PTHR36178">
    <property type="entry name" value="SLR0625 PROTEIN"/>
    <property type="match status" value="1"/>
</dbReference>
<feature type="transmembrane region" description="Helical" evidence="1">
    <location>
        <begin position="226"/>
        <end position="244"/>
    </location>
</feature>
<keyword evidence="1" id="KW-0812">Transmembrane</keyword>
<keyword evidence="1" id="KW-0739">Sodium transport</keyword>
<feature type="transmembrane region" description="Helical" evidence="1">
    <location>
        <begin position="96"/>
        <end position="117"/>
    </location>
</feature>
<feature type="transmembrane region" description="Helical" evidence="1">
    <location>
        <begin position="157"/>
        <end position="180"/>
    </location>
</feature>
<evidence type="ECO:0000256" key="2">
    <source>
        <dbReference type="NCBIfam" id="TIGR00210"/>
    </source>
</evidence>
<name>A0AAW6AZZ1_CLOSY</name>
<dbReference type="AlphaFoldDB" id="A0AAW6AZZ1"/>
<feature type="transmembrane region" description="Helical" evidence="1">
    <location>
        <begin position="279"/>
        <end position="299"/>
    </location>
</feature>